<dbReference type="SUPFAM" id="SSF46785">
    <property type="entry name" value="Winged helix' DNA-binding domain"/>
    <property type="match status" value="1"/>
</dbReference>
<organism evidence="5 6">
    <name type="scientific">Aureimonas glaciei</name>
    <dbReference type="NCBI Taxonomy" id="1776957"/>
    <lineage>
        <taxon>Bacteria</taxon>
        <taxon>Pseudomonadati</taxon>
        <taxon>Pseudomonadota</taxon>
        <taxon>Alphaproteobacteria</taxon>
        <taxon>Hyphomicrobiales</taxon>
        <taxon>Aurantimonadaceae</taxon>
        <taxon>Aureimonas</taxon>
    </lineage>
</organism>
<dbReference type="SMART" id="SM00345">
    <property type="entry name" value="HTH_GNTR"/>
    <property type="match status" value="1"/>
</dbReference>
<dbReference type="EMBL" id="BMJJ01000001">
    <property type="protein sequence ID" value="GGD07362.1"/>
    <property type="molecule type" value="Genomic_DNA"/>
</dbReference>
<dbReference type="CDD" id="cd07377">
    <property type="entry name" value="WHTH_GntR"/>
    <property type="match status" value="1"/>
</dbReference>
<keyword evidence="6" id="KW-1185">Reference proteome</keyword>
<dbReference type="PRINTS" id="PR00035">
    <property type="entry name" value="HTHGNTR"/>
</dbReference>
<dbReference type="GO" id="GO:0003700">
    <property type="term" value="F:DNA-binding transcription factor activity"/>
    <property type="evidence" value="ECO:0007669"/>
    <property type="project" value="InterPro"/>
</dbReference>
<sequence>MSLEWALQDVVAAPRSTIADTVFDELRRAILELRLQPGTKISEAEIAKRLGVSRQPVREAFARLARAGYLRIQPQKATEIMKISTREVLNARFIREAVEVATVRRACEIGDAVMLDRLGEILALQEKAQRVDDREEFHRQDDAFHLGIAEGADCRFAWTLIDEQKAQMDRVRFLSLAFGQSAAFDDHLRIFAGLEARDADAAEAAMRQHLSRITDILARLRGDFDRFFQDGAA</sequence>
<dbReference type="PROSITE" id="PS50949">
    <property type="entry name" value="HTH_GNTR"/>
    <property type="match status" value="1"/>
</dbReference>
<evidence type="ECO:0000259" key="4">
    <source>
        <dbReference type="PROSITE" id="PS50949"/>
    </source>
</evidence>
<dbReference type="InterPro" id="IPR036388">
    <property type="entry name" value="WH-like_DNA-bd_sf"/>
</dbReference>
<gene>
    <name evidence="5" type="ORF">GCM10011335_07910</name>
</gene>
<dbReference type="Gene3D" id="1.20.120.530">
    <property type="entry name" value="GntR ligand-binding domain-like"/>
    <property type="match status" value="1"/>
</dbReference>
<reference evidence="5" key="2">
    <citation type="submission" date="2020-09" db="EMBL/GenBank/DDBJ databases">
        <authorList>
            <person name="Sun Q."/>
            <person name="Zhou Y."/>
        </authorList>
    </citation>
    <scope>NUCLEOTIDE SEQUENCE</scope>
    <source>
        <strain evidence="5">CGMCC 1.15493</strain>
    </source>
</reference>
<dbReference type="PANTHER" id="PTHR43537:SF6">
    <property type="entry name" value="HTH-TYPE TRANSCRIPTIONAL REPRESSOR RSPR"/>
    <property type="match status" value="1"/>
</dbReference>
<dbReference type="AlphaFoldDB" id="A0A916XTW4"/>
<dbReference type="RefSeq" id="WP_188849224.1">
    <property type="nucleotide sequence ID" value="NZ_BMJJ01000001.1"/>
</dbReference>
<dbReference type="InterPro" id="IPR011711">
    <property type="entry name" value="GntR_C"/>
</dbReference>
<dbReference type="Gene3D" id="1.10.10.10">
    <property type="entry name" value="Winged helix-like DNA-binding domain superfamily/Winged helix DNA-binding domain"/>
    <property type="match status" value="1"/>
</dbReference>
<evidence type="ECO:0000313" key="6">
    <source>
        <dbReference type="Proteomes" id="UP000613160"/>
    </source>
</evidence>
<dbReference type="SUPFAM" id="SSF48008">
    <property type="entry name" value="GntR ligand-binding domain-like"/>
    <property type="match status" value="1"/>
</dbReference>
<keyword evidence="2" id="KW-0238">DNA-binding</keyword>
<evidence type="ECO:0000313" key="5">
    <source>
        <dbReference type="EMBL" id="GGD07362.1"/>
    </source>
</evidence>
<evidence type="ECO:0000256" key="3">
    <source>
        <dbReference type="ARBA" id="ARBA00023163"/>
    </source>
</evidence>
<feature type="domain" description="HTH gntR-type" evidence="4">
    <location>
        <begin position="16"/>
        <end position="83"/>
    </location>
</feature>
<dbReference type="Pfam" id="PF00392">
    <property type="entry name" value="GntR"/>
    <property type="match status" value="1"/>
</dbReference>
<dbReference type="SMART" id="SM00895">
    <property type="entry name" value="FCD"/>
    <property type="match status" value="1"/>
</dbReference>
<evidence type="ECO:0000256" key="2">
    <source>
        <dbReference type="ARBA" id="ARBA00023125"/>
    </source>
</evidence>
<evidence type="ECO:0000256" key="1">
    <source>
        <dbReference type="ARBA" id="ARBA00023015"/>
    </source>
</evidence>
<protein>
    <submittedName>
        <fullName evidence="5">GntR family transcriptional regulator</fullName>
    </submittedName>
</protein>
<dbReference type="InterPro" id="IPR008920">
    <property type="entry name" value="TF_FadR/GntR_C"/>
</dbReference>
<accession>A0A916XTW4</accession>
<reference evidence="5" key="1">
    <citation type="journal article" date="2014" name="Int. J. Syst. Evol. Microbiol.">
        <title>Complete genome sequence of Corynebacterium casei LMG S-19264T (=DSM 44701T), isolated from a smear-ripened cheese.</title>
        <authorList>
            <consortium name="US DOE Joint Genome Institute (JGI-PGF)"/>
            <person name="Walter F."/>
            <person name="Albersmeier A."/>
            <person name="Kalinowski J."/>
            <person name="Ruckert C."/>
        </authorList>
    </citation>
    <scope>NUCLEOTIDE SEQUENCE</scope>
    <source>
        <strain evidence="5">CGMCC 1.15493</strain>
    </source>
</reference>
<name>A0A916XTW4_9HYPH</name>
<proteinExistence type="predicted"/>
<keyword evidence="3" id="KW-0804">Transcription</keyword>
<keyword evidence="1" id="KW-0805">Transcription regulation</keyword>
<dbReference type="PANTHER" id="PTHR43537">
    <property type="entry name" value="TRANSCRIPTIONAL REGULATOR, GNTR FAMILY"/>
    <property type="match status" value="1"/>
</dbReference>
<dbReference type="InterPro" id="IPR000524">
    <property type="entry name" value="Tscrpt_reg_HTH_GntR"/>
</dbReference>
<comment type="caution">
    <text evidence="5">The sequence shown here is derived from an EMBL/GenBank/DDBJ whole genome shotgun (WGS) entry which is preliminary data.</text>
</comment>
<dbReference type="GO" id="GO:0003677">
    <property type="term" value="F:DNA binding"/>
    <property type="evidence" value="ECO:0007669"/>
    <property type="project" value="UniProtKB-KW"/>
</dbReference>
<dbReference type="Pfam" id="PF07729">
    <property type="entry name" value="FCD"/>
    <property type="match status" value="1"/>
</dbReference>
<dbReference type="InterPro" id="IPR036390">
    <property type="entry name" value="WH_DNA-bd_sf"/>
</dbReference>
<dbReference type="Proteomes" id="UP000613160">
    <property type="component" value="Unassembled WGS sequence"/>
</dbReference>